<reference evidence="2" key="2">
    <citation type="journal article" date="2021" name="Sci. Data">
        <title>Chromosome-scale genome sequencing, assembly and annotation of six genomes from subfamily Leishmaniinae.</title>
        <authorList>
            <person name="Almutairi H."/>
            <person name="Urbaniak M.D."/>
            <person name="Bates M.D."/>
            <person name="Jariyapan N."/>
            <person name="Kwakye-Nuako G."/>
            <person name="Thomaz Soccol V."/>
            <person name="Al-Salem W.S."/>
            <person name="Dillon R.J."/>
            <person name="Bates P.A."/>
            <person name="Gatherer D."/>
        </authorList>
    </citation>
    <scope>NUCLEOTIDE SEQUENCE [LARGE SCALE GENOMIC DNA]</scope>
</reference>
<evidence type="ECO:0000313" key="1">
    <source>
        <dbReference type="EMBL" id="KAG5469252.1"/>
    </source>
</evidence>
<keyword evidence="2" id="KW-1185">Reference proteome</keyword>
<dbReference type="RefSeq" id="XP_067060229.1">
    <property type="nucleotide sequence ID" value="XM_067204677.1"/>
</dbReference>
<sequence length="107" mass="11910">MLHGIYYIDLRPTTQASKPTACYITDGWLSEKVAGAKHPVRRFTASAAWAKKLVELVLPLLFPLLVDRGTASCFDRRQESVTDAQGKKLPLRELWASGARVFVFTGC</sequence>
<gene>
    <name evidence="1" type="ORF">LSCM4_02650</name>
</gene>
<name>A0A836KE69_9TRYP</name>
<dbReference type="Proteomes" id="UP000674143">
    <property type="component" value="Unassembled WGS sequence"/>
</dbReference>
<dbReference type="KEGG" id="loi:92358611"/>
<accession>A0A836KE69</accession>
<comment type="caution">
    <text evidence="1">The sequence shown here is derived from an EMBL/GenBank/DDBJ whole genome shotgun (WGS) entry which is preliminary data.</text>
</comment>
<reference evidence="2" key="1">
    <citation type="journal article" date="2021" name="Microbiol. Resour. Announc.">
        <title>LGAAP: Leishmaniinae Genome Assembly and Annotation Pipeline.</title>
        <authorList>
            <person name="Almutairi H."/>
            <person name="Urbaniak M.D."/>
            <person name="Bates M.D."/>
            <person name="Jariyapan N."/>
            <person name="Kwakye-Nuako G."/>
            <person name="Thomaz-Soccol V."/>
            <person name="Al-Salem W.S."/>
            <person name="Dillon R.J."/>
            <person name="Bates P.A."/>
            <person name="Gatherer D."/>
        </authorList>
    </citation>
    <scope>NUCLEOTIDE SEQUENCE [LARGE SCALE GENOMIC DNA]</scope>
</reference>
<dbReference type="GeneID" id="92358611"/>
<evidence type="ECO:0000313" key="2">
    <source>
        <dbReference type="Proteomes" id="UP000674143"/>
    </source>
</evidence>
<protein>
    <submittedName>
        <fullName evidence="1">Uncharacterized protein</fullName>
    </submittedName>
</protein>
<organism evidence="1 2">
    <name type="scientific">Leishmania orientalis</name>
    <dbReference type="NCBI Taxonomy" id="2249476"/>
    <lineage>
        <taxon>Eukaryota</taxon>
        <taxon>Discoba</taxon>
        <taxon>Euglenozoa</taxon>
        <taxon>Kinetoplastea</taxon>
        <taxon>Metakinetoplastina</taxon>
        <taxon>Trypanosomatida</taxon>
        <taxon>Trypanosomatidae</taxon>
        <taxon>Leishmaniinae</taxon>
        <taxon>Leishmania</taxon>
    </lineage>
</organism>
<dbReference type="AlphaFoldDB" id="A0A836KE69"/>
<proteinExistence type="predicted"/>
<dbReference type="EMBL" id="JAFHLR010000033">
    <property type="protein sequence ID" value="KAG5469252.1"/>
    <property type="molecule type" value="Genomic_DNA"/>
</dbReference>